<name>A0A8J4EBC5_9ACTN</name>
<proteinExistence type="predicted"/>
<dbReference type="Pfam" id="PF20736">
    <property type="entry name" value="Glyco_hydro127M"/>
    <property type="match status" value="1"/>
</dbReference>
<sequence>MTAAPVVPRSTDHTALRPLGLGEVRLTDGWWARWQRDNRDATTPHALAWLERDGSVENLRRAGDGATGGKHRGFWFSDSDVYKTLEAIAWELGRAPSEGLSRSVAELTAVMGRAQQGDGYINSYVQGGHEKRWEDLTNGHELYCIGHLIQAGVADQRVTGGGELFEVAKRAADVVVRDFADHRRPDTDGHPEIEMALVELYRVTGDRAYLGLAQQLVDVRGHGVLEPHHFGSAYFQDATPVREETTVVGHAVRALYLLCGVVDVYLETGERALLDSAVRQWESLHATKMYLNGAVGSRFEGEAFGDEYELPPDLVYGETCATIGNVMLSWRLLLATGESRYADSIERSLFNLFAASTSVDRCGFFYNNPAQRRVKRPAAPTDGERPTRADAPGTRPPWFACACCPPNVMRTVASLGAYLATATGDGVQVHQYVPATVDAGPATLEVRTRYPLDATVELRVATVDSPEWTLALRVPRWCAGATVTVNGEAAEPLFRKGYLELRRSWRAGDTVVLTLPMPPRLTVAHPAADALRGTVAIERGPVVYCLESTDQEECVDLNHVELLVSRPLEEHLRTDLPGGETVTITATGLARDDSAWSAQGWATLGDEPSAEGREVTLTAVPYHLWANRGPSVMRVFVPARKL</sequence>
<dbReference type="EMBL" id="BOPH01000039">
    <property type="protein sequence ID" value="GIJ68323.1"/>
    <property type="molecule type" value="Genomic_DNA"/>
</dbReference>
<gene>
    <name evidence="4" type="ORF">Voc01_032400</name>
</gene>
<dbReference type="Pfam" id="PF20737">
    <property type="entry name" value="Glyco_hydro127C"/>
    <property type="match status" value="1"/>
</dbReference>
<dbReference type="InterPro" id="IPR049049">
    <property type="entry name" value="Beta-AFase-like_GH127_C"/>
</dbReference>
<dbReference type="InterPro" id="IPR008928">
    <property type="entry name" value="6-hairpin_glycosidase_sf"/>
</dbReference>
<accession>A0A8J4EBC5</accession>
<evidence type="ECO:0000259" key="1">
    <source>
        <dbReference type="Pfam" id="PF07944"/>
    </source>
</evidence>
<protein>
    <recommendedName>
        <fullName evidence="6">Glycoside hydrolase family 127 protein</fullName>
    </recommendedName>
</protein>
<dbReference type="GO" id="GO:0005975">
    <property type="term" value="P:carbohydrate metabolic process"/>
    <property type="evidence" value="ECO:0007669"/>
    <property type="project" value="InterPro"/>
</dbReference>
<dbReference type="PANTHER" id="PTHR43465:SF2">
    <property type="entry name" value="DUF1680 DOMAIN PROTEIN (AFU_ORTHOLOGUE AFUA_1G08910)"/>
    <property type="match status" value="1"/>
</dbReference>
<dbReference type="Pfam" id="PF07944">
    <property type="entry name" value="Beta-AFase-like_GH127_cat"/>
    <property type="match status" value="1"/>
</dbReference>
<feature type="domain" description="Non-reducing end beta-L-arabinofuranosidase-like GH127 catalytic" evidence="1">
    <location>
        <begin position="23"/>
        <end position="416"/>
    </location>
</feature>
<organism evidence="4 5">
    <name type="scientific">Virgisporangium ochraceum</name>
    <dbReference type="NCBI Taxonomy" id="65505"/>
    <lineage>
        <taxon>Bacteria</taxon>
        <taxon>Bacillati</taxon>
        <taxon>Actinomycetota</taxon>
        <taxon>Actinomycetes</taxon>
        <taxon>Micromonosporales</taxon>
        <taxon>Micromonosporaceae</taxon>
        <taxon>Virgisporangium</taxon>
    </lineage>
</organism>
<evidence type="ECO:0000259" key="3">
    <source>
        <dbReference type="Pfam" id="PF20737"/>
    </source>
</evidence>
<dbReference type="InterPro" id="IPR012878">
    <property type="entry name" value="Beta-AFase-like_GH127_cat"/>
</dbReference>
<dbReference type="SUPFAM" id="SSF48208">
    <property type="entry name" value="Six-hairpin glycosidases"/>
    <property type="match status" value="1"/>
</dbReference>
<keyword evidence="5" id="KW-1185">Reference proteome</keyword>
<evidence type="ECO:0000259" key="2">
    <source>
        <dbReference type="Pfam" id="PF20736"/>
    </source>
</evidence>
<evidence type="ECO:0000313" key="4">
    <source>
        <dbReference type="EMBL" id="GIJ68323.1"/>
    </source>
</evidence>
<reference evidence="4" key="1">
    <citation type="submission" date="2021-01" db="EMBL/GenBank/DDBJ databases">
        <title>Whole genome shotgun sequence of Virgisporangium ochraceum NBRC 16418.</title>
        <authorList>
            <person name="Komaki H."/>
            <person name="Tamura T."/>
        </authorList>
    </citation>
    <scope>NUCLEOTIDE SEQUENCE</scope>
    <source>
        <strain evidence="4">NBRC 16418</strain>
    </source>
</reference>
<dbReference type="Proteomes" id="UP000635606">
    <property type="component" value="Unassembled WGS sequence"/>
</dbReference>
<feature type="domain" description="Non-reducing end beta-L-arabinofuranosidase-like GH127 middle" evidence="2">
    <location>
        <begin position="427"/>
        <end position="517"/>
    </location>
</feature>
<dbReference type="AlphaFoldDB" id="A0A8J4EBC5"/>
<dbReference type="InterPro" id="IPR049046">
    <property type="entry name" value="Beta-AFase-like_GH127_middle"/>
</dbReference>
<dbReference type="RefSeq" id="WP_203928271.1">
    <property type="nucleotide sequence ID" value="NZ_BOPH01000039.1"/>
</dbReference>
<comment type="caution">
    <text evidence="4">The sequence shown here is derived from an EMBL/GenBank/DDBJ whole genome shotgun (WGS) entry which is preliminary data.</text>
</comment>
<dbReference type="InterPro" id="IPR049174">
    <property type="entry name" value="Beta-AFase-like"/>
</dbReference>
<dbReference type="PANTHER" id="PTHR43465">
    <property type="entry name" value="DUF1680 DOMAIN PROTEIN (AFU_ORTHOLOGUE AFUA_1G08910)"/>
    <property type="match status" value="1"/>
</dbReference>
<evidence type="ECO:0000313" key="5">
    <source>
        <dbReference type="Proteomes" id="UP000635606"/>
    </source>
</evidence>
<evidence type="ECO:0008006" key="6">
    <source>
        <dbReference type="Google" id="ProtNLM"/>
    </source>
</evidence>
<feature type="domain" description="Non-reducing end beta-L-arabinofuranosidase-like GH127 C-terminal" evidence="3">
    <location>
        <begin position="519"/>
        <end position="638"/>
    </location>
</feature>